<evidence type="ECO:0000313" key="2">
    <source>
        <dbReference type="Proteomes" id="UP000003438"/>
    </source>
</evidence>
<dbReference type="Proteomes" id="UP000003438">
    <property type="component" value="Unassembled WGS sequence"/>
</dbReference>
<dbReference type="AlphaFoldDB" id="D1PJX1"/>
<name>D1PJX1_9FIRM</name>
<gene>
    <name evidence="1" type="ORF">SUBVAR_04691</name>
</gene>
<accession>D1PJX1</accession>
<evidence type="ECO:0000313" key="1">
    <source>
        <dbReference type="EMBL" id="EFB77069.1"/>
    </source>
</evidence>
<sequence>MHKGLHPLYSRPNKLTSPRPKLCQFLRFYKTVHRTILQKEKPTHDRFTLNTSVSSSDLDGHIQLWQISQFEKLLWHIY</sequence>
<proteinExistence type="predicted"/>
<dbReference type="HOGENOM" id="CLU_2620709_0_0_9"/>
<comment type="caution">
    <text evidence="1">The sequence shown here is derived from an EMBL/GenBank/DDBJ whole genome shotgun (WGS) entry which is preliminary data.</text>
</comment>
<keyword evidence="2" id="KW-1185">Reference proteome</keyword>
<protein>
    <submittedName>
        <fullName evidence="1">Uncharacterized protein</fullName>
    </submittedName>
</protein>
<dbReference type="EMBL" id="ACBY02000014">
    <property type="protein sequence ID" value="EFB77069.1"/>
    <property type="molecule type" value="Genomic_DNA"/>
</dbReference>
<organism evidence="1 2">
    <name type="scientific">Subdoligranulum variabile DSM 15176</name>
    <dbReference type="NCBI Taxonomy" id="411471"/>
    <lineage>
        <taxon>Bacteria</taxon>
        <taxon>Bacillati</taxon>
        <taxon>Bacillota</taxon>
        <taxon>Clostridia</taxon>
        <taxon>Eubacteriales</taxon>
        <taxon>Oscillospiraceae</taxon>
        <taxon>Subdoligranulum</taxon>
    </lineage>
</organism>
<reference evidence="1" key="1">
    <citation type="submission" date="2009-12" db="EMBL/GenBank/DDBJ databases">
        <authorList>
            <person name="Weinstock G."/>
            <person name="Sodergren E."/>
            <person name="Clifton S."/>
            <person name="Fulton L."/>
            <person name="Fulton B."/>
            <person name="Courtney L."/>
            <person name="Fronick C."/>
            <person name="Harrison M."/>
            <person name="Strong C."/>
            <person name="Farmer C."/>
            <person name="Delahaunty K."/>
            <person name="Markovic C."/>
            <person name="Hall O."/>
            <person name="Minx P."/>
            <person name="Tomlinson C."/>
            <person name="Mitreva M."/>
            <person name="Nelson J."/>
            <person name="Hou S."/>
            <person name="Wollam A."/>
            <person name="Pepin K.H."/>
            <person name="Johnson M."/>
            <person name="Bhonagiri V."/>
            <person name="Nash W.E."/>
            <person name="Warren W."/>
            <person name="Chinwalla A."/>
            <person name="Mardis E.R."/>
            <person name="Wilson R.K."/>
        </authorList>
    </citation>
    <scope>NUCLEOTIDE SEQUENCE [LARGE SCALE GENOMIC DNA]</scope>
    <source>
        <strain evidence="1">DSM 15176</strain>
    </source>
</reference>